<feature type="compositionally biased region" description="Low complexity" evidence="1">
    <location>
        <begin position="280"/>
        <end position="298"/>
    </location>
</feature>
<feature type="region of interest" description="Disordered" evidence="1">
    <location>
        <begin position="194"/>
        <end position="339"/>
    </location>
</feature>
<evidence type="ECO:0000256" key="1">
    <source>
        <dbReference type="SAM" id="MobiDB-lite"/>
    </source>
</evidence>
<evidence type="ECO:0000313" key="2">
    <source>
        <dbReference type="EMBL" id="HIR61543.1"/>
    </source>
</evidence>
<dbReference type="EMBL" id="DVHA01000267">
    <property type="protein sequence ID" value="HIR61543.1"/>
    <property type="molecule type" value="Genomic_DNA"/>
</dbReference>
<reference evidence="2" key="1">
    <citation type="submission" date="2020-10" db="EMBL/GenBank/DDBJ databases">
        <authorList>
            <person name="Gilroy R."/>
        </authorList>
    </citation>
    <scope>NUCLEOTIDE SEQUENCE</scope>
    <source>
        <strain evidence="2">CHK189-12415</strain>
    </source>
</reference>
<dbReference type="Proteomes" id="UP000824241">
    <property type="component" value="Unassembled WGS sequence"/>
</dbReference>
<protein>
    <submittedName>
        <fullName evidence="2">Uncharacterized protein</fullName>
    </submittedName>
</protein>
<name>A0A9D1DYY5_9FIRM</name>
<reference evidence="2" key="2">
    <citation type="journal article" date="2021" name="PeerJ">
        <title>Extensive microbial diversity within the chicken gut microbiome revealed by metagenomics and culture.</title>
        <authorList>
            <person name="Gilroy R."/>
            <person name="Ravi A."/>
            <person name="Getino M."/>
            <person name="Pursley I."/>
            <person name="Horton D.L."/>
            <person name="Alikhan N.F."/>
            <person name="Baker D."/>
            <person name="Gharbi K."/>
            <person name="Hall N."/>
            <person name="Watson M."/>
            <person name="Adriaenssens E.M."/>
            <person name="Foster-Nyarko E."/>
            <person name="Jarju S."/>
            <person name="Secka A."/>
            <person name="Antonio M."/>
            <person name="Oren A."/>
            <person name="Chaudhuri R.R."/>
            <person name="La Ragione R."/>
            <person name="Hildebrand F."/>
            <person name="Pallen M.J."/>
        </authorList>
    </citation>
    <scope>NUCLEOTIDE SEQUENCE</scope>
    <source>
        <strain evidence="2">CHK189-12415</strain>
    </source>
</reference>
<gene>
    <name evidence="2" type="ORF">IAB37_08230</name>
</gene>
<dbReference type="AlphaFoldDB" id="A0A9D1DYY5"/>
<accession>A0A9D1DYY5</accession>
<evidence type="ECO:0000313" key="3">
    <source>
        <dbReference type="Proteomes" id="UP000824241"/>
    </source>
</evidence>
<feature type="compositionally biased region" description="Low complexity" evidence="1">
    <location>
        <begin position="210"/>
        <end position="246"/>
    </location>
</feature>
<comment type="caution">
    <text evidence="2">The sequence shown here is derived from an EMBL/GenBank/DDBJ whole genome shotgun (WGS) entry which is preliminary data.</text>
</comment>
<feature type="non-terminal residue" evidence="2">
    <location>
        <position position="1"/>
    </location>
</feature>
<organism evidence="2 3">
    <name type="scientific">Candidatus Faecivivens stercoravium</name>
    <dbReference type="NCBI Taxonomy" id="2840803"/>
    <lineage>
        <taxon>Bacteria</taxon>
        <taxon>Bacillati</taxon>
        <taxon>Bacillota</taxon>
        <taxon>Clostridia</taxon>
        <taxon>Eubacteriales</taxon>
        <taxon>Oscillospiraceae</taxon>
        <taxon>Oscillospiraceae incertae sedis</taxon>
        <taxon>Candidatus Faecivivens</taxon>
    </lineage>
</organism>
<sequence length="339" mass="34313">KFPDSLEITVTDGVPSMQVGVNGVYYLFSDSGRLIGQSQTAAVDAQVLVGPDPSGLSVGQYLDDLTEEQQLTFTTWRTLMGLIDKYGINDISAMNLSDEMSLKIFYQNRLEIDLGPLTDMDAKIAALKAILYDSGSIGVEETGVLNLENADRSYFNNQSACTLPTGAGQLGWSWADDYSETLMQSLFGLQETPETDGAAEEGDGTGSGETSGTTSESGDAASSGTASSDSSAASSEESSESYATSDGMRLPQMPSVGGTTSSAAASAPASDTSEPSVDTGSSEPGSSAVSEEPSASTESTDETSETSSGLTGAAGSASSGGSTGAGVGSQAPSVPGIGG</sequence>
<feature type="compositionally biased region" description="Acidic residues" evidence="1">
    <location>
        <begin position="194"/>
        <end position="203"/>
    </location>
</feature>
<proteinExistence type="predicted"/>
<feature type="compositionally biased region" description="Low complexity" evidence="1">
    <location>
        <begin position="305"/>
        <end position="320"/>
    </location>
</feature>
<feature type="compositionally biased region" description="Low complexity" evidence="1">
    <location>
        <begin position="259"/>
        <end position="273"/>
    </location>
</feature>